<dbReference type="RefSeq" id="WP_129428290.1">
    <property type="nucleotide sequence ID" value="NZ_SDWV01000022.1"/>
</dbReference>
<dbReference type="InterPro" id="IPR014016">
    <property type="entry name" value="UvrD-like_ATP-bd"/>
</dbReference>
<dbReference type="InterPro" id="IPR038726">
    <property type="entry name" value="PDDEXK_AddAB-type"/>
</dbReference>
<dbReference type="InterPro" id="IPR014017">
    <property type="entry name" value="DNA_helicase_UvrD-like_C"/>
</dbReference>
<keyword evidence="10" id="KW-0413">Isomerase</keyword>
<dbReference type="InterPro" id="IPR011335">
    <property type="entry name" value="Restrct_endonuc-II-like"/>
</dbReference>
<dbReference type="Pfam" id="PF12705">
    <property type="entry name" value="PDDEXK_1"/>
    <property type="match status" value="1"/>
</dbReference>
<protein>
    <recommendedName>
        <fullName evidence="12">DNA 3'-5' helicase</fullName>
        <ecNumber evidence="12">5.6.2.4</ecNumber>
    </recommendedName>
</protein>
<keyword evidence="8" id="KW-0238">DNA-binding</keyword>
<dbReference type="GO" id="GO:0009338">
    <property type="term" value="C:exodeoxyribonuclease V complex"/>
    <property type="evidence" value="ECO:0007669"/>
    <property type="project" value="TreeGrafter"/>
</dbReference>
<dbReference type="GO" id="GO:0004527">
    <property type="term" value="F:exonuclease activity"/>
    <property type="evidence" value="ECO:0007669"/>
    <property type="project" value="UniProtKB-KW"/>
</dbReference>
<keyword evidence="18" id="KW-1185">Reference proteome</keyword>
<feature type="domain" description="UvrD-like helicase ATP-binding" evidence="15">
    <location>
        <begin position="4"/>
        <end position="437"/>
    </location>
</feature>
<evidence type="ECO:0000256" key="3">
    <source>
        <dbReference type="ARBA" id="ARBA00022763"/>
    </source>
</evidence>
<evidence type="ECO:0000256" key="9">
    <source>
        <dbReference type="ARBA" id="ARBA00023204"/>
    </source>
</evidence>
<dbReference type="PROSITE" id="PS51198">
    <property type="entry name" value="UVRD_HELICASE_ATP_BIND"/>
    <property type="match status" value="1"/>
</dbReference>
<dbReference type="Gene3D" id="3.90.320.10">
    <property type="match status" value="1"/>
</dbReference>
<dbReference type="EC" id="5.6.2.4" evidence="12"/>
<keyword evidence="1" id="KW-0540">Nuclease</keyword>
<keyword evidence="9" id="KW-0234">DNA repair</keyword>
<keyword evidence="3" id="KW-0227">DNA damage</keyword>
<evidence type="ECO:0000256" key="1">
    <source>
        <dbReference type="ARBA" id="ARBA00022722"/>
    </source>
</evidence>
<keyword evidence="6" id="KW-0269">Exonuclease</keyword>
<evidence type="ECO:0000259" key="15">
    <source>
        <dbReference type="PROSITE" id="PS51198"/>
    </source>
</evidence>
<dbReference type="Pfam" id="PF13361">
    <property type="entry name" value="UvrD_C"/>
    <property type="match status" value="1"/>
</dbReference>
<dbReference type="InterPro" id="IPR000212">
    <property type="entry name" value="DNA_helicase_UvrD/REP"/>
</dbReference>
<evidence type="ECO:0000256" key="12">
    <source>
        <dbReference type="ARBA" id="ARBA00034808"/>
    </source>
</evidence>
<dbReference type="GO" id="GO:0005829">
    <property type="term" value="C:cytosol"/>
    <property type="evidence" value="ECO:0007669"/>
    <property type="project" value="TreeGrafter"/>
</dbReference>
<accession>A0A4Q2SJB3</accession>
<evidence type="ECO:0000256" key="11">
    <source>
        <dbReference type="ARBA" id="ARBA00034617"/>
    </source>
</evidence>
<evidence type="ECO:0000256" key="4">
    <source>
        <dbReference type="ARBA" id="ARBA00022801"/>
    </source>
</evidence>
<keyword evidence="7 14" id="KW-0067">ATP-binding</keyword>
<evidence type="ECO:0000313" key="17">
    <source>
        <dbReference type="EMBL" id="RYC05655.1"/>
    </source>
</evidence>
<dbReference type="Pfam" id="PF00580">
    <property type="entry name" value="UvrD-helicase"/>
    <property type="match status" value="1"/>
</dbReference>
<evidence type="ECO:0000256" key="6">
    <source>
        <dbReference type="ARBA" id="ARBA00022839"/>
    </source>
</evidence>
<sequence>MTDPVDQDERDRIKTHTDRTLFVRAGAGSGKTSSLVARVAQLVLQDGVEMERVATVTFTIKAAAELRDRLRARFERALAEESDPEPLRRAEVALEQLDLAAIGTLHSFAQRILTAHPIEAGTPPALDVLDEVGSSIAFEERWARIQRDLLDDEELADALTLGISAGIQLKHVRQTVRLLGQDWDRLRTHVLSNPPKPLSVPGLDDVEKGLNRVLDLRACCIDPSDKLFPVVEQTEALLRALLNAADVHETMRTFPALAGFKTGNVGTMGSWSGIDPKAVRDSLREVVADAMELKAKIVAQCLRHITYWCAHRVLAEATERRRSGRLEFHDLLVLARDLLARDEDVRDTLHQTYERLLLDEFQDTDPIQIEIAVRIAGGRDASQPDWRDVTVPDGRLFVVGDAKQSIYRFRRASIKTYLGAQGVIGEPASLSTNFRSVPGVVKWVNGVFCELITFQQDAQPTYEPLVAHRDTGDKLIGPAVMVSGVELHPETTADGIRAAEATDAAGAIAQVITEGWTVFDQTHQLWRPAQLADIAVLLPSRTSMSRLEDALDTAGIPFRAESMSLVYEAAEVRDLLIIARAIADPSDQLALVIALRTPAMGCGDDDLLAWRHGGRWLDLHSKVADDQLSHTPVGVAMDYLHSLERAARWLTPSEVLAKIVADRRFLELSAYQPRTRDSWRRIRFLVDQARAWSEVSHGGLRAYLDWVAHQAQEKARVSEAILPERDSDAVRVMTIHAAKGLEFPIVVLSGMSNQPRTQYGVRLLWGDADYTVSFAANLREVSFEEAAELDEQMDDYERIRLMYVGATRARDHLIVSMHRTDRTSERLTPAELLAHAQAHEVAAPQHFVWDGEPRPVNASSAAVTPPPDFDTWLAGVTSARRASRMPGAITASGPEGTDPEVVLAEADAGLAKGPRDVELPPWSKGRYGSAVGRAVHAALQTVDLATGSGLEQAVRAQVIAEAIPEHEDVVARLVRSALTSETVQRAAARTHWREAYVGAPGTDGVLVEGIIDLIYEEDDKSLVVVDYKTDVVRPDTLTDKVAFYTPQLRAYRDMLTAATGRDVKTLLLFLHPEGSYLADL</sequence>
<dbReference type="GO" id="GO:0005524">
    <property type="term" value="F:ATP binding"/>
    <property type="evidence" value="ECO:0007669"/>
    <property type="project" value="UniProtKB-UniRule"/>
</dbReference>
<dbReference type="AlphaFoldDB" id="A0A4Q2SJB3"/>
<dbReference type="InterPro" id="IPR011604">
    <property type="entry name" value="PDDEXK-like_dom_sf"/>
</dbReference>
<keyword evidence="4 14" id="KW-0378">Hydrolase</keyword>
<feature type="domain" description="UvrD-like helicase C-terminal" evidence="16">
    <location>
        <begin position="456"/>
        <end position="740"/>
    </location>
</feature>
<dbReference type="SUPFAM" id="SSF52980">
    <property type="entry name" value="Restriction endonuclease-like"/>
    <property type="match status" value="1"/>
</dbReference>
<feature type="binding site" evidence="14">
    <location>
        <begin position="25"/>
        <end position="32"/>
    </location>
    <ligand>
        <name>ATP</name>
        <dbReference type="ChEBI" id="CHEBI:30616"/>
    </ligand>
</feature>
<evidence type="ECO:0000256" key="7">
    <source>
        <dbReference type="ARBA" id="ARBA00022840"/>
    </source>
</evidence>
<keyword evidence="2 14" id="KW-0547">Nucleotide-binding</keyword>
<dbReference type="PROSITE" id="PS51217">
    <property type="entry name" value="UVRD_HELICASE_CTER"/>
    <property type="match status" value="1"/>
</dbReference>
<evidence type="ECO:0000313" key="18">
    <source>
        <dbReference type="Proteomes" id="UP000291101"/>
    </source>
</evidence>
<comment type="catalytic activity">
    <reaction evidence="13">
        <text>ATP + H2O = ADP + phosphate + H(+)</text>
        <dbReference type="Rhea" id="RHEA:13065"/>
        <dbReference type="ChEBI" id="CHEBI:15377"/>
        <dbReference type="ChEBI" id="CHEBI:15378"/>
        <dbReference type="ChEBI" id="CHEBI:30616"/>
        <dbReference type="ChEBI" id="CHEBI:43474"/>
        <dbReference type="ChEBI" id="CHEBI:456216"/>
        <dbReference type="EC" id="5.6.2.4"/>
    </reaction>
</comment>
<dbReference type="InterPro" id="IPR027417">
    <property type="entry name" value="P-loop_NTPase"/>
</dbReference>
<evidence type="ECO:0000256" key="2">
    <source>
        <dbReference type="ARBA" id="ARBA00022741"/>
    </source>
</evidence>
<evidence type="ECO:0000256" key="13">
    <source>
        <dbReference type="ARBA" id="ARBA00048988"/>
    </source>
</evidence>
<gene>
    <name evidence="17" type="ORF">EUA94_18070</name>
</gene>
<evidence type="ECO:0000256" key="10">
    <source>
        <dbReference type="ARBA" id="ARBA00023235"/>
    </source>
</evidence>
<name>A0A4Q2SJB3_9ACTN</name>
<proteinExistence type="predicted"/>
<comment type="catalytic activity">
    <reaction evidence="11">
        <text>Couples ATP hydrolysis with the unwinding of duplex DNA by translocating in the 3'-5' direction.</text>
        <dbReference type="EC" id="5.6.2.4"/>
    </reaction>
</comment>
<dbReference type="OrthoDB" id="9810135at2"/>
<dbReference type="EMBL" id="SDWV01000022">
    <property type="protein sequence ID" value="RYC05655.1"/>
    <property type="molecule type" value="Genomic_DNA"/>
</dbReference>
<dbReference type="GO" id="GO:0003677">
    <property type="term" value="F:DNA binding"/>
    <property type="evidence" value="ECO:0007669"/>
    <property type="project" value="UniProtKB-KW"/>
</dbReference>
<dbReference type="Gene3D" id="3.40.50.300">
    <property type="entry name" value="P-loop containing nucleotide triphosphate hydrolases"/>
    <property type="match status" value="4"/>
</dbReference>
<comment type="caution">
    <text evidence="17">The sequence shown here is derived from an EMBL/GenBank/DDBJ whole genome shotgun (WGS) entry which is preliminary data.</text>
</comment>
<dbReference type="PANTHER" id="PTHR11070">
    <property type="entry name" value="UVRD / RECB / PCRA DNA HELICASE FAMILY MEMBER"/>
    <property type="match status" value="1"/>
</dbReference>
<dbReference type="SUPFAM" id="SSF52540">
    <property type="entry name" value="P-loop containing nucleoside triphosphate hydrolases"/>
    <property type="match status" value="1"/>
</dbReference>
<evidence type="ECO:0000256" key="8">
    <source>
        <dbReference type="ARBA" id="ARBA00023125"/>
    </source>
</evidence>
<dbReference type="GO" id="GO:0000725">
    <property type="term" value="P:recombinational repair"/>
    <property type="evidence" value="ECO:0007669"/>
    <property type="project" value="TreeGrafter"/>
</dbReference>
<dbReference type="Proteomes" id="UP000291101">
    <property type="component" value="Unassembled WGS sequence"/>
</dbReference>
<dbReference type="GO" id="GO:0043138">
    <property type="term" value="F:3'-5' DNA helicase activity"/>
    <property type="evidence" value="ECO:0007669"/>
    <property type="project" value="UniProtKB-EC"/>
</dbReference>
<dbReference type="PANTHER" id="PTHR11070:SF23">
    <property type="entry name" value="RECBCD ENZYME SUBUNIT RECB"/>
    <property type="match status" value="1"/>
</dbReference>
<evidence type="ECO:0000256" key="14">
    <source>
        <dbReference type="PROSITE-ProRule" id="PRU00560"/>
    </source>
</evidence>
<evidence type="ECO:0000259" key="16">
    <source>
        <dbReference type="PROSITE" id="PS51217"/>
    </source>
</evidence>
<organism evidence="17 18">
    <name type="scientific">Nocardioides zhouii</name>
    <dbReference type="NCBI Taxonomy" id="1168729"/>
    <lineage>
        <taxon>Bacteria</taxon>
        <taxon>Bacillati</taxon>
        <taxon>Actinomycetota</taxon>
        <taxon>Actinomycetes</taxon>
        <taxon>Propionibacteriales</taxon>
        <taxon>Nocardioidaceae</taxon>
        <taxon>Nocardioides</taxon>
    </lineage>
</organism>
<evidence type="ECO:0000256" key="5">
    <source>
        <dbReference type="ARBA" id="ARBA00022806"/>
    </source>
</evidence>
<keyword evidence="5 14" id="KW-0347">Helicase</keyword>
<reference evidence="17 18" key="1">
    <citation type="submission" date="2019-01" db="EMBL/GenBank/DDBJ databases">
        <title>Novel species of Nocardioides.</title>
        <authorList>
            <person name="Liu Q."/>
            <person name="X Y.-H."/>
        </authorList>
    </citation>
    <scope>NUCLEOTIDE SEQUENCE [LARGE SCALE GENOMIC DNA]</scope>
    <source>
        <strain evidence="17 18">HLT2-9</strain>
    </source>
</reference>